<reference evidence="10 11" key="1">
    <citation type="journal article" date="2013" name="Genome Announc.">
        <title>Draft Genome Sequence of Desulfotignum phosphitoxidans DSM 13687 Strain FiPS-3.</title>
        <authorList>
            <person name="Poehlein A."/>
            <person name="Daniel R."/>
            <person name="Simeonova D.D."/>
        </authorList>
    </citation>
    <scope>NUCLEOTIDE SEQUENCE [LARGE SCALE GENOMIC DNA]</scope>
    <source>
        <strain evidence="10 11">DSM 13687</strain>
    </source>
</reference>
<dbReference type="SUPFAM" id="SSF55785">
    <property type="entry name" value="PYP-like sensor domain (PAS domain)"/>
    <property type="match status" value="1"/>
</dbReference>
<name>S0G0F7_9BACT</name>
<dbReference type="PANTHER" id="PTHR43304:SF1">
    <property type="entry name" value="PAC DOMAIN-CONTAINING PROTEIN"/>
    <property type="match status" value="1"/>
</dbReference>
<evidence type="ECO:0000313" key="10">
    <source>
        <dbReference type="EMBL" id="EMS80390.1"/>
    </source>
</evidence>
<dbReference type="GO" id="GO:0004673">
    <property type="term" value="F:protein histidine kinase activity"/>
    <property type="evidence" value="ECO:0007669"/>
    <property type="project" value="UniProtKB-EC"/>
</dbReference>
<dbReference type="PRINTS" id="PR00038">
    <property type="entry name" value="HTHLUXR"/>
</dbReference>
<dbReference type="SMART" id="SM00091">
    <property type="entry name" value="PAS"/>
    <property type="match status" value="1"/>
</dbReference>
<protein>
    <recommendedName>
        <fullName evidence="2">histidine kinase</fullName>
        <ecNumber evidence="2">2.7.13.3</ecNumber>
    </recommendedName>
</protein>
<dbReference type="InterPro" id="IPR000792">
    <property type="entry name" value="Tscrpt_reg_LuxR_C"/>
</dbReference>
<dbReference type="SMART" id="SM00421">
    <property type="entry name" value="HTH_LUXR"/>
    <property type="match status" value="1"/>
</dbReference>
<evidence type="ECO:0000256" key="3">
    <source>
        <dbReference type="ARBA" id="ARBA00022553"/>
    </source>
</evidence>
<comment type="catalytic activity">
    <reaction evidence="1">
        <text>ATP + protein L-histidine = ADP + protein N-phospho-L-histidine.</text>
        <dbReference type="EC" id="2.7.13.3"/>
    </reaction>
</comment>
<dbReference type="PANTHER" id="PTHR43304">
    <property type="entry name" value="PHYTOCHROME-LIKE PROTEIN CPH1"/>
    <property type="match status" value="1"/>
</dbReference>
<feature type="domain" description="HTH luxR-type" evidence="7">
    <location>
        <begin position="243"/>
        <end position="308"/>
    </location>
</feature>
<dbReference type="PROSITE" id="PS50043">
    <property type="entry name" value="HTH_LUXR_2"/>
    <property type="match status" value="1"/>
</dbReference>
<evidence type="ECO:0000256" key="4">
    <source>
        <dbReference type="ARBA" id="ARBA00022679"/>
    </source>
</evidence>
<keyword evidence="4" id="KW-0808">Transferase</keyword>
<evidence type="ECO:0000256" key="5">
    <source>
        <dbReference type="ARBA" id="ARBA00022777"/>
    </source>
</evidence>
<dbReference type="Pfam" id="PF00196">
    <property type="entry name" value="GerE"/>
    <property type="match status" value="1"/>
</dbReference>
<evidence type="ECO:0000256" key="6">
    <source>
        <dbReference type="SAM" id="Coils"/>
    </source>
</evidence>
<dbReference type="Proteomes" id="UP000014216">
    <property type="component" value="Unassembled WGS sequence"/>
</dbReference>
<evidence type="ECO:0000256" key="2">
    <source>
        <dbReference type="ARBA" id="ARBA00012438"/>
    </source>
</evidence>
<evidence type="ECO:0000259" key="9">
    <source>
        <dbReference type="PROSITE" id="PS50113"/>
    </source>
</evidence>
<keyword evidence="6" id="KW-0175">Coiled coil</keyword>
<dbReference type="InterPro" id="IPR001610">
    <property type="entry name" value="PAC"/>
</dbReference>
<comment type="caution">
    <text evidence="10">The sequence shown here is derived from an EMBL/GenBank/DDBJ whole genome shotgun (WGS) entry which is preliminary data.</text>
</comment>
<evidence type="ECO:0000313" key="11">
    <source>
        <dbReference type="Proteomes" id="UP000014216"/>
    </source>
</evidence>
<feature type="domain" description="PAS" evidence="8">
    <location>
        <begin position="32"/>
        <end position="102"/>
    </location>
</feature>
<dbReference type="EC" id="2.7.13.3" evidence="2"/>
<feature type="coiled-coil region" evidence="6">
    <location>
        <begin position="144"/>
        <end position="196"/>
    </location>
</feature>
<feature type="domain" description="PAC" evidence="9">
    <location>
        <begin position="104"/>
        <end position="156"/>
    </location>
</feature>
<dbReference type="CDD" id="cd00130">
    <property type="entry name" value="PAS"/>
    <property type="match status" value="1"/>
</dbReference>
<dbReference type="NCBIfam" id="TIGR00229">
    <property type="entry name" value="sensory_box"/>
    <property type="match status" value="1"/>
</dbReference>
<dbReference type="InterPro" id="IPR016032">
    <property type="entry name" value="Sig_transdc_resp-reg_C-effctor"/>
</dbReference>
<proteinExistence type="predicted"/>
<dbReference type="GO" id="GO:0006355">
    <property type="term" value="P:regulation of DNA-templated transcription"/>
    <property type="evidence" value="ECO:0007669"/>
    <property type="project" value="InterPro"/>
</dbReference>
<dbReference type="SUPFAM" id="SSF46894">
    <property type="entry name" value="C-terminal effector domain of the bipartite response regulators"/>
    <property type="match status" value="1"/>
</dbReference>
<dbReference type="InterPro" id="IPR035965">
    <property type="entry name" value="PAS-like_dom_sf"/>
</dbReference>
<keyword evidence="3" id="KW-0597">Phosphoprotein</keyword>
<dbReference type="InterPro" id="IPR000014">
    <property type="entry name" value="PAS"/>
</dbReference>
<dbReference type="InterPro" id="IPR036388">
    <property type="entry name" value="WH-like_DNA-bd_sf"/>
</dbReference>
<dbReference type="Pfam" id="PF13426">
    <property type="entry name" value="PAS_9"/>
    <property type="match status" value="1"/>
</dbReference>
<dbReference type="PROSITE" id="PS50113">
    <property type="entry name" value="PAC"/>
    <property type="match status" value="1"/>
</dbReference>
<dbReference type="SMART" id="SM00086">
    <property type="entry name" value="PAC"/>
    <property type="match status" value="1"/>
</dbReference>
<evidence type="ECO:0000256" key="1">
    <source>
        <dbReference type="ARBA" id="ARBA00000085"/>
    </source>
</evidence>
<dbReference type="Gene3D" id="1.10.10.10">
    <property type="entry name" value="Winged helix-like DNA-binding domain superfamily/Winged helix DNA-binding domain"/>
    <property type="match status" value="1"/>
</dbReference>
<keyword evidence="5" id="KW-0418">Kinase</keyword>
<dbReference type="EMBL" id="APJX01000002">
    <property type="protein sequence ID" value="EMS80390.1"/>
    <property type="molecule type" value="Genomic_DNA"/>
</dbReference>
<sequence>MKQSKFDVQRPDAEAEDRLPCRPDRKHALSVSETRYKIMVETMGDGLSEIDENQNTTYANDTLCRMWGRTRDEIIGVPVTRFVDEENRAVLMAQLEKRRQGERYAYEIVWTRKDGTKLHTLMTPTPYFDETGRFKGSFAVVTDISRQKKEKDLLEMRVQQRTRELEQKTRHLEEVNTALRVLLKKREQDRQRMEEQMMVNIRELIFPYIDRIRNTRMNERQSACLDVMAATLEDIVSPFLHNLPLAFLHLTPSEIQVANLIKHGKTTKEIAQMLTLSDKTIEFYRKRIRNKLGITNKKVNLRTFLGAGNRSEKES</sequence>
<dbReference type="InterPro" id="IPR052162">
    <property type="entry name" value="Sensor_kinase/Photoreceptor"/>
</dbReference>
<accession>S0G0F7</accession>
<dbReference type="RefSeq" id="WP_006964631.1">
    <property type="nucleotide sequence ID" value="NZ_APJX01000002.1"/>
</dbReference>
<dbReference type="Gene3D" id="3.30.450.20">
    <property type="entry name" value="PAS domain"/>
    <property type="match status" value="1"/>
</dbReference>
<keyword evidence="11" id="KW-1185">Reference proteome</keyword>
<evidence type="ECO:0000259" key="7">
    <source>
        <dbReference type="PROSITE" id="PS50043"/>
    </source>
</evidence>
<dbReference type="AlphaFoldDB" id="S0G0F7"/>
<dbReference type="GO" id="GO:0003677">
    <property type="term" value="F:DNA binding"/>
    <property type="evidence" value="ECO:0007669"/>
    <property type="project" value="InterPro"/>
</dbReference>
<dbReference type="CDD" id="cd06170">
    <property type="entry name" value="LuxR_C_like"/>
    <property type="match status" value="1"/>
</dbReference>
<dbReference type="OrthoDB" id="5429992at2"/>
<organism evidence="10 11">
    <name type="scientific">Desulfotignum phosphitoxidans DSM 13687</name>
    <dbReference type="NCBI Taxonomy" id="1286635"/>
    <lineage>
        <taxon>Bacteria</taxon>
        <taxon>Pseudomonadati</taxon>
        <taxon>Thermodesulfobacteriota</taxon>
        <taxon>Desulfobacteria</taxon>
        <taxon>Desulfobacterales</taxon>
        <taxon>Desulfobacteraceae</taxon>
        <taxon>Desulfotignum</taxon>
    </lineage>
</organism>
<dbReference type="PROSITE" id="PS50112">
    <property type="entry name" value="PAS"/>
    <property type="match status" value="1"/>
</dbReference>
<evidence type="ECO:0000259" key="8">
    <source>
        <dbReference type="PROSITE" id="PS50112"/>
    </source>
</evidence>
<gene>
    <name evidence="10" type="ORF">Dpo_2c00780</name>
</gene>
<dbReference type="InterPro" id="IPR000700">
    <property type="entry name" value="PAS-assoc_C"/>
</dbReference>
<dbReference type="PROSITE" id="PS00622">
    <property type="entry name" value="HTH_LUXR_1"/>
    <property type="match status" value="1"/>
</dbReference>